<dbReference type="PANTHER" id="PTHR20843">
    <property type="entry name" value="STERILE ALPHA MOTIF DOMAIN CONTAINING PROTEIN 10"/>
    <property type="match status" value="1"/>
</dbReference>
<dbReference type="Proteomes" id="UP001356427">
    <property type="component" value="Unassembled WGS sequence"/>
</dbReference>
<proteinExistence type="predicted"/>
<dbReference type="PANTHER" id="PTHR20843:SF0">
    <property type="entry name" value="PROTEIN AVEUGLE"/>
    <property type="match status" value="1"/>
</dbReference>
<dbReference type="InterPro" id="IPR052268">
    <property type="entry name" value="SAM_domain-containing_protein"/>
</dbReference>
<evidence type="ECO:0000313" key="2">
    <source>
        <dbReference type="Proteomes" id="UP001356427"/>
    </source>
</evidence>
<dbReference type="GO" id="GO:0007169">
    <property type="term" value="P:cell surface receptor protein tyrosine kinase signaling pathway"/>
    <property type="evidence" value="ECO:0007669"/>
    <property type="project" value="TreeGrafter"/>
</dbReference>
<sequence length="137" mass="15802">MDQHKQPLQHACVTETGRVGQVPQNMSTYNSCLSPCYNSTMSLPKRVSLWTMVDVFDGVKEKHPYQKSVLQLAIVKHEISSRALLMMGEHQLERMGVEGEHLQEILLDILRLRFQEELENLNNIFSAEGFYSLLLKR</sequence>
<dbReference type="InterPro" id="IPR013761">
    <property type="entry name" value="SAM/pointed_sf"/>
</dbReference>
<keyword evidence="2" id="KW-1185">Reference proteome</keyword>
<protein>
    <submittedName>
        <fullName evidence="1">Uncharacterized protein</fullName>
    </submittedName>
</protein>
<dbReference type="GO" id="GO:0009898">
    <property type="term" value="C:cytoplasmic side of plasma membrane"/>
    <property type="evidence" value="ECO:0007669"/>
    <property type="project" value="TreeGrafter"/>
</dbReference>
<dbReference type="SUPFAM" id="SSF47769">
    <property type="entry name" value="SAM/Pointed domain"/>
    <property type="match status" value="1"/>
</dbReference>
<organism evidence="1 2">
    <name type="scientific">Coregonus suidteri</name>
    <dbReference type="NCBI Taxonomy" id="861788"/>
    <lineage>
        <taxon>Eukaryota</taxon>
        <taxon>Metazoa</taxon>
        <taxon>Chordata</taxon>
        <taxon>Craniata</taxon>
        <taxon>Vertebrata</taxon>
        <taxon>Euteleostomi</taxon>
        <taxon>Actinopterygii</taxon>
        <taxon>Neopterygii</taxon>
        <taxon>Teleostei</taxon>
        <taxon>Protacanthopterygii</taxon>
        <taxon>Salmoniformes</taxon>
        <taxon>Salmonidae</taxon>
        <taxon>Coregoninae</taxon>
        <taxon>Coregonus</taxon>
    </lineage>
</organism>
<dbReference type="AlphaFoldDB" id="A0AAN8KRE3"/>
<dbReference type="Gene3D" id="1.10.150.50">
    <property type="entry name" value="Transcription Factor, Ets-1"/>
    <property type="match status" value="1"/>
</dbReference>
<dbReference type="EMBL" id="JAGTTL010000031">
    <property type="protein sequence ID" value="KAK6297407.1"/>
    <property type="molecule type" value="Genomic_DNA"/>
</dbReference>
<evidence type="ECO:0000313" key="1">
    <source>
        <dbReference type="EMBL" id="KAK6297407.1"/>
    </source>
</evidence>
<reference evidence="1 2" key="1">
    <citation type="submission" date="2021-04" db="EMBL/GenBank/DDBJ databases">
        <authorList>
            <person name="De Guttry C."/>
            <person name="Zahm M."/>
            <person name="Klopp C."/>
            <person name="Cabau C."/>
            <person name="Louis A."/>
            <person name="Berthelot C."/>
            <person name="Parey E."/>
            <person name="Roest Crollius H."/>
            <person name="Montfort J."/>
            <person name="Robinson-Rechavi M."/>
            <person name="Bucao C."/>
            <person name="Bouchez O."/>
            <person name="Gislard M."/>
            <person name="Lluch J."/>
            <person name="Milhes M."/>
            <person name="Lampietro C."/>
            <person name="Lopez Roques C."/>
            <person name="Donnadieu C."/>
            <person name="Braasch I."/>
            <person name="Desvignes T."/>
            <person name="Postlethwait J."/>
            <person name="Bobe J."/>
            <person name="Wedekind C."/>
            <person name="Guiguen Y."/>
        </authorList>
    </citation>
    <scope>NUCLEOTIDE SEQUENCE [LARGE SCALE GENOMIC DNA]</scope>
    <source>
        <strain evidence="1">Cs_M1</strain>
        <tissue evidence="1">Blood</tissue>
    </source>
</reference>
<name>A0AAN8KRE3_9TELE</name>
<gene>
    <name evidence="1" type="ORF">J4Q44_G00319900</name>
</gene>
<comment type="caution">
    <text evidence="1">The sequence shown here is derived from an EMBL/GenBank/DDBJ whole genome shotgun (WGS) entry which is preliminary data.</text>
</comment>
<accession>A0AAN8KRE3</accession>